<dbReference type="Pfam" id="PF26335">
    <property type="entry name" value="ARB_00930_C"/>
    <property type="match status" value="1"/>
</dbReference>
<dbReference type="AlphaFoldDB" id="A0A9P8UJG8"/>
<dbReference type="InterPro" id="IPR051478">
    <property type="entry name" value="Beta-lactamase-like_AB/R"/>
</dbReference>
<gene>
    <name evidence="4" type="ORF">BKA67DRAFT_637304</name>
</gene>
<dbReference type="OrthoDB" id="10250282at2759"/>
<proteinExistence type="inferred from homology"/>
<evidence type="ECO:0000256" key="1">
    <source>
        <dbReference type="ARBA" id="ARBA00038473"/>
    </source>
</evidence>
<dbReference type="Pfam" id="PF00144">
    <property type="entry name" value="Beta-lactamase"/>
    <property type="match status" value="1"/>
</dbReference>
<dbReference type="PANTHER" id="PTHR22935:SF95">
    <property type="entry name" value="BETA-LACTAMASE-LIKE 1-RELATED"/>
    <property type="match status" value="1"/>
</dbReference>
<dbReference type="SUPFAM" id="SSF56601">
    <property type="entry name" value="beta-lactamase/transpeptidase-like"/>
    <property type="match status" value="1"/>
</dbReference>
<dbReference type="Proteomes" id="UP000758603">
    <property type="component" value="Unassembled WGS sequence"/>
</dbReference>
<feature type="domain" description="Beta-lactamase-related" evidence="2">
    <location>
        <begin position="93"/>
        <end position="380"/>
    </location>
</feature>
<keyword evidence="5" id="KW-1185">Reference proteome</keyword>
<evidence type="ECO:0000259" key="3">
    <source>
        <dbReference type="Pfam" id="PF26335"/>
    </source>
</evidence>
<dbReference type="GeneID" id="70134580"/>
<dbReference type="InterPro" id="IPR001466">
    <property type="entry name" value="Beta-lactam-related"/>
</dbReference>
<protein>
    <submittedName>
        <fullName evidence="4">Beta-lactamase/transpeptidase-like protein</fullName>
    </submittedName>
</protein>
<evidence type="ECO:0000259" key="2">
    <source>
        <dbReference type="Pfam" id="PF00144"/>
    </source>
</evidence>
<feature type="domain" description="Beta-lactamase-like ARB-00930-like C-terminal" evidence="3">
    <location>
        <begin position="413"/>
        <end position="496"/>
    </location>
</feature>
<reference evidence="4" key="1">
    <citation type="journal article" date="2021" name="Nat. Commun.">
        <title>Genetic determinants of endophytism in the Arabidopsis root mycobiome.</title>
        <authorList>
            <person name="Mesny F."/>
            <person name="Miyauchi S."/>
            <person name="Thiergart T."/>
            <person name="Pickel B."/>
            <person name="Atanasova L."/>
            <person name="Karlsson M."/>
            <person name="Huettel B."/>
            <person name="Barry K.W."/>
            <person name="Haridas S."/>
            <person name="Chen C."/>
            <person name="Bauer D."/>
            <person name="Andreopoulos W."/>
            <person name="Pangilinan J."/>
            <person name="LaButti K."/>
            <person name="Riley R."/>
            <person name="Lipzen A."/>
            <person name="Clum A."/>
            <person name="Drula E."/>
            <person name="Henrissat B."/>
            <person name="Kohler A."/>
            <person name="Grigoriev I.V."/>
            <person name="Martin F.M."/>
            <person name="Hacquard S."/>
        </authorList>
    </citation>
    <scope>NUCLEOTIDE SEQUENCE</scope>
    <source>
        <strain evidence="4">MPI-SDFR-AT-0073</strain>
    </source>
</reference>
<dbReference type="Gene3D" id="3.40.710.10">
    <property type="entry name" value="DD-peptidase/beta-lactamase superfamily"/>
    <property type="match status" value="1"/>
</dbReference>
<organism evidence="4 5">
    <name type="scientific">Truncatella angustata</name>
    <dbReference type="NCBI Taxonomy" id="152316"/>
    <lineage>
        <taxon>Eukaryota</taxon>
        <taxon>Fungi</taxon>
        <taxon>Dikarya</taxon>
        <taxon>Ascomycota</taxon>
        <taxon>Pezizomycotina</taxon>
        <taxon>Sordariomycetes</taxon>
        <taxon>Xylariomycetidae</taxon>
        <taxon>Amphisphaeriales</taxon>
        <taxon>Sporocadaceae</taxon>
        <taxon>Truncatella</taxon>
    </lineage>
</organism>
<dbReference type="EMBL" id="JAGPXC010000005">
    <property type="protein sequence ID" value="KAH6653158.1"/>
    <property type="molecule type" value="Genomic_DNA"/>
</dbReference>
<name>A0A9P8UJG8_9PEZI</name>
<evidence type="ECO:0000313" key="4">
    <source>
        <dbReference type="EMBL" id="KAH6653158.1"/>
    </source>
</evidence>
<evidence type="ECO:0000313" key="5">
    <source>
        <dbReference type="Proteomes" id="UP000758603"/>
    </source>
</evidence>
<dbReference type="InterPro" id="IPR058664">
    <property type="entry name" value="ARB_00930-like_C"/>
</dbReference>
<dbReference type="RefSeq" id="XP_045957435.1">
    <property type="nucleotide sequence ID" value="XM_046105689.1"/>
</dbReference>
<dbReference type="InterPro" id="IPR012338">
    <property type="entry name" value="Beta-lactam/transpept-like"/>
</dbReference>
<comment type="caution">
    <text evidence="4">The sequence shown here is derived from an EMBL/GenBank/DDBJ whole genome shotgun (WGS) entry which is preliminary data.</text>
</comment>
<comment type="similarity">
    <text evidence="1">Belongs to the beta-lactamase family.</text>
</comment>
<accession>A0A9P8UJG8</accession>
<sequence>MLAAAIAVGSTLQAVSAKSFPPLGPVLPAPRFPSKGDLVKEVVEGLRAQLDQTLGVSINASGISIGVKSIHEKDDIFSYHFTPSVMTDIGTDNIDENTIYRVGSVSKLFPAVIALQLGIDLDASVLEFLPELGENSDGDVIETIQWKDISAGSLMSHLSGLPTETSMDLTILVDYPWTKKGLPKVPRDEAAKCSGLYDTKPCGTAELIDALKRSHSVWLLNSSPVYYNTGFAVLALVIEAVTVEKFEDLVQERIFDVLEMDSTSFSGPVEAFNTHGFVPVTDDTWNITLGVDEPDILAFMEAVASNILLSPVETRKWLKRQSNTTSLSQSVGSPWEILRSDTLTSDKRVVDVYTKSGALGLYNALVGIIPDYDIIFSVMAGGPEVYLNPFSLSQLASTVITNLVPAIEEAGRVEASISAAGIYIDKTTKSTLELELGDGPGLRVKRLNMRGYNALSDISSYSLQAAAMELSSGIDILEVPVIVRLYPTDITNEHGNTGNSTAEILW</sequence>
<dbReference type="PANTHER" id="PTHR22935">
    <property type="entry name" value="PENICILLIN-BINDING PROTEIN"/>
    <property type="match status" value="1"/>
</dbReference>